<gene>
    <name evidence="2" type="ORF">FMAN_01889</name>
</gene>
<dbReference type="AlphaFoldDB" id="A0A1L7SP47"/>
<protein>
    <recommendedName>
        <fullName evidence="1">F-box domain-containing protein</fullName>
    </recommendedName>
</protein>
<evidence type="ECO:0000259" key="1">
    <source>
        <dbReference type="PROSITE" id="PS50181"/>
    </source>
</evidence>
<accession>A0A1L7SP47</accession>
<proteinExistence type="predicted"/>
<dbReference type="RefSeq" id="XP_041677237.1">
    <property type="nucleotide sequence ID" value="XM_041824067.1"/>
</dbReference>
<comment type="caution">
    <text evidence="2">The sequence shown here is derived from an EMBL/GenBank/DDBJ whole genome shotgun (WGS) entry which is preliminary data.</text>
</comment>
<dbReference type="VEuPathDB" id="FungiDB:FMAN_01889"/>
<keyword evidence="3" id="KW-1185">Reference proteome</keyword>
<name>A0A1L7SP47_FUSMA</name>
<dbReference type="SUPFAM" id="SSF81383">
    <property type="entry name" value="F-box domain"/>
    <property type="match status" value="1"/>
</dbReference>
<feature type="domain" description="F-box" evidence="1">
    <location>
        <begin position="118"/>
        <end position="175"/>
    </location>
</feature>
<dbReference type="InterPro" id="IPR001810">
    <property type="entry name" value="F-box_dom"/>
</dbReference>
<dbReference type="PROSITE" id="PS50181">
    <property type="entry name" value="FBOX"/>
    <property type="match status" value="1"/>
</dbReference>
<dbReference type="InterPro" id="IPR036047">
    <property type="entry name" value="F-box-like_dom_sf"/>
</dbReference>
<evidence type="ECO:0000313" key="2">
    <source>
        <dbReference type="EMBL" id="CVK84966.1"/>
    </source>
</evidence>
<evidence type="ECO:0000313" key="3">
    <source>
        <dbReference type="Proteomes" id="UP000184255"/>
    </source>
</evidence>
<dbReference type="EMBL" id="FCQH01000001">
    <property type="protein sequence ID" value="CVK84966.1"/>
    <property type="molecule type" value="Genomic_DNA"/>
</dbReference>
<sequence length="515" mass="59822">MHKWSTSRNKLLKQPGMLKYVEMLMQWLSRLFCRQNHQYRHSSTNTTIDATPKRVVPHADTKSNGEFCKNTRDPKINIHDIPDKLNDEDWTRGIVQNVTDQGISKVLGKTREATDKQNSRLLNLPDEILLLIIKHLYEGSDKPSLFAFFVLSQVSQRFRGLMRDRMFMSHIFSDSGCCEWCTGGFRGKWTRLKPARLDLHCFETKIRKAGMDVEGLGVLIRSERICKTCRPEFESRRRLGVSLDCKFAARTDQDWMYCSACEVEHPTLCFSREEILKRSDRVCIARTGYVRMCSHEVFSWDELQASLGYEYGVANTFKKVCKHSSHLFHDDQQRPSATAEGDETHCVLCLSSGFHSREDFNETYFQGDGKNSKSLHRNHILPVGMVQMAQEFEGKRPRVHEEKMAGQRASISVEDCLEDYECHVFRCTRYMIPNASEHNLPGHTWYHAISPESYSYAGPCGVPETCSDPSCRNRYSSGLRYRHTDYGRRYLYDGYTDFERSNPLWRKKRKDDSVI</sequence>
<dbReference type="Proteomes" id="UP000184255">
    <property type="component" value="Unassembled WGS sequence"/>
</dbReference>
<organism evidence="2 3">
    <name type="scientific">Fusarium mangiferae</name>
    <name type="common">Mango malformation disease fungus</name>
    <dbReference type="NCBI Taxonomy" id="192010"/>
    <lineage>
        <taxon>Eukaryota</taxon>
        <taxon>Fungi</taxon>
        <taxon>Dikarya</taxon>
        <taxon>Ascomycota</taxon>
        <taxon>Pezizomycotina</taxon>
        <taxon>Sordariomycetes</taxon>
        <taxon>Hypocreomycetidae</taxon>
        <taxon>Hypocreales</taxon>
        <taxon>Nectriaceae</taxon>
        <taxon>Fusarium</taxon>
        <taxon>Fusarium fujikuroi species complex</taxon>
    </lineage>
</organism>
<dbReference type="GeneID" id="65081161"/>
<reference evidence="3" key="1">
    <citation type="journal article" date="2016" name="Genome Biol. Evol.">
        <title>Comparative 'omics' of the Fusarium fujikuroi species complex highlights differences in genetic potential and metabolite synthesis.</title>
        <authorList>
            <person name="Niehaus E.-M."/>
            <person name="Muensterkoetter M."/>
            <person name="Proctor R.H."/>
            <person name="Brown D.W."/>
            <person name="Sharon A."/>
            <person name="Idan Y."/>
            <person name="Oren-Young L."/>
            <person name="Sieber C.M."/>
            <person name="Novak O."/>
            <person name="Pencik A."/>
            <person name="Tarkowska D."/>
            <person name="Hromadova K."/>
            <person name="Freeman S."/>
            <person name="Maymon M."/>
            <person name="Elazar M."/>
            <person name="Youssef S.A."/>
            <person name="El-Shabrawy E.S.M."/>
            <person name="Shalaby A.B.A."/>
            <person name="Houterman P."/>
            <person name="Brock N.L."/>
            <person name="Burkhardt I."/>
            <person name="Tsavkelova E.A."/>
            <person name="Dickschat J.S."/>
            <person name="Galuszka P."/>
            <person name="Gueldener U."/>
            <person name="Tudzynski B."/>
        </authorList>
    </citation>
    <scope>NUCLEOTIDE SEQUENCE [LARGE SCALE GENOMIC DNA]</scope>
    <source>
        <strain evidence="3">MRC7560</strain>
    </source>
</reference>